<accession>A0ABD6EJH2</accession>
<evidence type="ECO:0000256" key="1">
    <source>
        <dbReference type="SAM" id="Phobius"/>
    </source>
</evidence>
<gene>
    <name evidence="2" type="ORF">AB6A40_006829</name>
</gene>
<feature type="transmembrane region" description="Helical" evidence="1">
    <location>
        <begin position="31"/>
        <end position="50"/>
    </location>
</feature>
<protein>
    <submittedName>
        <fullName evidence="2">Uncharacterized protein</fullName>
    </submittedName>
</protein>
<proteinExistence type="predicted"/>
<dbReference type="AlphaFoldDB" id="A0ABD6EJH2"/>
<evidence type="ECO:0000313" key="3">
    <source>
        <dbReference type="Proteomes" id="UP001608902"/>
    </source>
</evidence>
<comment type="caution">
    <text evidence="2">The sequence shown here is derived from an EMBL/GenBank/DDBJ whole genome shotgun (WGS) entry which is preliminary data.</text>
</comment>
<dbReference type="EMBL" id="JBGFUD010005097">
    <property type="protein sequence ID" value="MFH4980120.1"/>
    <property type="molecule type" value="Genomic_DNA"/>
</dbReference>
<evidence type="ECO:0000313" key="2">
    <source>
        <dbReference type="EMBL" id="MFH4980120.1"/>
    </source>
</evidence>
<keyword evidence="1" id="KW-0472">Membrane</keyword>
<keyword evidence="3" id="KW-1185">Reference proteome</keyword>
<dbReference type="Proteomes" id="UP001608902">
    <property type="component" value="Unassembled WGS sequence"/>
</dbReference>
<keyword evidence="1" id="KW-0812">Transmembrane</keyword>
<organism evidence="2 3">
    <name type="scientific">Gnathostoma spinigerum</name>
    <dbReference type="NCBI Taxonomy" id="75299"/>
    <lineage>
        <taxon>Eukaryota</taxon>
        <taxon>Metazoa</taxon>
        <taxon>Ecdysozoa</taxon>
        <taxon>Nematoda</taxon>
        <taxon>Chromadorea</taxon>
        <taxon>Rhabditida</taxon>
        <taxon>Spirurina</taxon>
        <taxon>Gnathostomatomorpha</taxon>
        <taxon>Gnathostomatoidea</taxon>
        <taxon>Gnathostomatidae</taxon>
        <taxon>Gnathostoma</taxon>
    </lineage>
</organism>
<reference evidence="2 3" key="1">
    <citation type="submission" date="2024-08" db="EMBL/GenBank/DDBJ databases">
        <title>Gnathostoma spinigerum genome.</title>
        <authorList>
            <person name="Gonzalez-Bertolin B."/>
            <person name="Monzon S."/>
            <person name="Zaballos A."/>
            <person name="Jimenez P."/>
            <person name="Dekumyoy P."/>
            <person name="Varona S."/>
            <person name="Cuesta I."/>
            <person name="Sumanam S."/>
            <person name="Adisakwattana P."/>
            <person name="Gasser R.B."/>
            <person name="Hernandez-Gonzalez A."/>
            <person name="Young N.D."/>
            <person name="Perteguer M.J."/>
        </authorList>
    </citation>
    <scope>NUCLEOTIDE SEQUENCE [LARGE SCALE GENOMIC DNA]</scope>
    <source>
        <strain evidence="2">AL3</strain>
        <tissue evidence="2">Liver</tissue>
    </source>
</reference>
<sequence length="75" mass="8449">MWCVRDHLPMDGCIDKSVAVNVKKSFAAMSYFSSVITLQHAYWILIFYLYGKSKLVSPRSTAGSSVQKIIDRGEC</sequence>
<name>A0ABD6EJH2_9BILA</name>
<keyword evidence="1" id="KW-1133">Transmembrane helix</keyword>